<gene>
    <name evidence="1" type="ORF">SAMN04489844_3061</name>
</gene>
<accession>A0A1H4VMK7</accession>
<dbReference type="EMBL" id="FNRT01000002">
    <property type="protein sequence ID" value="SEC82352.1"/>
    <property type="molecule type" value="Genomic_DNA"/>
</dbReference>
<organism evidence="1 2">
    <name type="scientific">Nocardioides exalbidus</name>
    <dbReference type="NCBI Taxonomy" id="402596"/>
    <lineage>
        <taxon>Bacteria</taxon>
        <taxon>Bacillati</taxon>
        <taxon>Actinomycetota</taxon>
        <taxon>Actinomycetes</taxon>
        <taxon>Propionibacteriales</taxon>
        <taxon>Nocardioidaceae</taxon>
        <taxon>Nocardioides</taxon>
    </lineage>
</organism>
<evidence type="ECO:0000313" key="2">
    <source>
        <dbReference type="Proteomes" id="UP000198742"/>
    </source>
</evidence>
<dbReference type="RefSeq" id="WP_090969879.1">
    <property type="nucleotide sequence ID" value="NZ_FNRT01000002.1"/>
</dbReference>
<evidence type="ECO:0000313" key="1">
    <source>
        <dbReference type="EMBL" id="SEC82352.1"/>
    </source>
</evidence>
<keyword evidence="2" id="KW-1185">Reference proteome</keyword>
<dbReference type="AlphaFoldDB" id="A0A1H4VMK7"/>
<reference evidence="2" key="1">
    <citation type="submission" date="2016-10" db="EMBL/GenBank/DDBJ databases">
        <authorList>
            <person name="Varghese N."/>
            <person name="Submissions S."/>
        </authorList>
    </citation>
    <scope>NUCLEOTIDE SEQUENCE [LARGE SCALE GENOMIC DNA]</scope>
    <source>
        <strain evidence="2">DSM 22017</strain>
    </source>
</reference>
<sequence length="211" mass="21693">MRMGDVARFARARPLPQQAGALAGLALLASAPFGGLSVVPEPGAGSWTTGTPFEVGPFEVTVDRAVSTDDLGAAVPPPAEGNRLVAVVADVENVSDRMAYLSLLTDAVRPAASGTVDGGNDPFARGPAPEVYLVKDTSTPTLLNPDVALRVVLVWEQNPGAAADPGTLRLDVGGYDFVEEGSLTLDSNFWLPDAGVALSGEVAVEPVEDDA</sequence>
<evidence type="ECO:0008006" key="3">
    <source>
        <dbReference type="Google" id="ProtNLM"/>
    </source>
</evidence>
<name>A0A1H4VMK7_9ACTN</name>
<dbReference type="Proteomes" id="UP000198742">
    <property type="component" value="Unassembled WGS sequence"/>
</dbReference>
<dbReference type="STRING" id="402596.SAMN04489844_3061"/>
<protein>
    <recommendedName>
        <fullName evidence="3">DUF4352 domain-containing protein</fullName>
    </recommendedName>
</protein>
<dbReference type="OrthoDB" id="3823305at2"/>
<proteinExistence type="predicted"/>